<dbReference type="InterPro" id="IPR000719">
    <property type="entry name" value="Prot_kinase_dom"/>
</dbReference>
<dbReference type="CDD" id="cd14014">
    <property type="entry name" value="STKc_PknB_like"/>
    <property type="match status" value="1"/>
</dbReference>
<dbReference type="OrthoDB" id="7055921at2"/>
<evidence type="ECO:0000313" key="7">
    <source>
        <dbReference type="Proteomes" id="UP000066624"/>
    </source>
</evidence>
<dbReference type="InterPro" id="IPR011990">
    <property type="entry name" value="TPR-like_helical_dom_sf"/>
</dbReference>
<dbReference type="GO" id="GO:0004674">
    <property type="term" value="F:protein serine/threonine kinase activity"/>
    <property type="evidence" value="ECO:0007669"/>
    <property type="project" value="TreeGrafter"/>
</dbReference>
<dbReference type="Proteomes" id="UP000066624">
    <property type="component" value="Chromosome"/>
</dbReference>
<keyword evidence="3" id="KW-0418">Kinase</keyword>
<dbReference type="KEGG" id="wma:WM2015_2500"/>
<dbReference type="PATRIC" id="fig|1579979.3.peg.2555"/>
<evidence type="ECO:0000259" key="5">
    <source>
        <dbReference type="PROSITE" id="PS50011"/>
    </source>
</evidence>
<accession>A0A0K0XYU6</accession>
<evidence type="ECO:0000313" key="6">
    <source>
        <dbReference type="EMBL" id="AKS42858.1"/>
    </source>
</evidence>
<keyword evidence="1" id="KW-0808">Transferase</keyword>
<dbReference type="InterPro" id="IPR017441">
    <property type="entry name" value="Protein_kinase_ATP_BS"/>
</dbReference>
<dbReference type="SMART" id="SM00028">
    <property type="entry name" value="TPR"/>
    <property type="match status" value="3"/>
</dbReference>
<gene>
    <name evidence="6" type="ORF">WM2015_2500</name>
</gene>
<protein>
    <recommendedName>
        <fullName evidence="5">Protein kinase domain-containing protein</fullName>
    </recommendedName>
</protein>
<dbReference type="Gene3D" id="1.25.40.10">
    <property type="entry name" value="Tetratricopeptide repeat domain"/>
    <property type="match status" value="1"/>
</dbReference>
<dbReference type="STRING" id="1579979.WM2015_2500"/>
<dbReference type="PANTHER" id="PTHR43289">
    <property type="entry name" value="MITOGEN-ACTIVATED PROTEIN KINASE KINASE KINASE 20-RELATED"/>
    <property type="match status" value="1"/>
</dbReference>
<evidence type="ECO:0000256" key="2">
    <source>
        <dbReference type="ARBA" id="ARBA00022741"/>
    </source>
</evidence>
<dbReference type="Gene3D" id="1.10.510.10">
    <property type="entry name" value="Transferase(Phosphotransferase) domain 1"/>
    <property type="match status" value="1"/>
</dbReference>
<dbReference type="PROSITE" id="PS50011">
    <property type="entry name" value="PROTEIN_KINASE_DOM"/>
    <property type="match status" value="1"/>
</dbReference>
<keyword evidence="2" id="KW-0547">Nucleotide-binding</keyword>
<dbReference type="Pfam" id="PF13424">
    <property type="entry name" value="TPR_12"/>
    <property type="match status" value="1"/>
</dbReference>
<dbReference type="Pfam" id="PF00069">
    <property type="entry name" value="Pkinase"/>
    <property type="match status" value="1"/>
</dbReference>
<sequence>MVSAADWARLQDHFEALCDLPRAEQTRALDSLGLSAEERAELESLLDFDRPEEGLDPVSDAVRALSDELQAEDLTGTLIGPYRLTGRLGAGGMGEVHLAERDDGRFQARVAIKFVAAASLRARALFERERQILARLNHPSIARIIDAGEDARLGAYLVMEFVDGRAIDEAAGDRSSSPLQRLQWMAAAAEAVAFAHQNLVLHRDLKPAHLLITNDGSLKILDFGVAGLLDQRSGDGQSTAQTSFTPRYAAPEQILNQPATTRTDVYALGLILFELLAEGRGAFGDRIAAMAERKLEGARRALPPVAGLNRTQQRDLRAILARCLARPPEDRYAGPAELAVDLNAVIADEPVRARQTSWMESGWRWCRRHRLTSVALVVALASVVLGTSLVLRYANQAQLDRERALAEAGKARASTEFLADLLSGSTPGPSQGPETTARDLLERGRDRLQDELADEPGTRAYLELVMARSFMFLGLYDDAMALIDRPMPADEPEIRNERALLKARLLMFKGDYVGAAEHLGAQPVDEFTPAQRAQAELSRSTALINLNDIPGAREAAEQVVLWSDRMDDGLEMRASAQNMLGVIAYNERDFERASGMFEELLETRIRQYGESHAETALVINNLAGISYAMGELERALEQYERSAALFEAHFGVENRSFAMVQRALAMTHRRLGNADLARQGFDRTLEVIENWSGSDDPIWREVQMQRIDLLILLDRDEEARAALEFVGPLDLQDWEGRPDEACRWAYLRAALALPEDIARWCEALGPEPDHLRPGQDFLRARIARAAGADGEFESMRARAIDSIELITPPDPLLESAIRRL</sequence>
<name>A0A0K0XYU6_9GAMM</name>
<dbReference type="InterPro" id="IPR019734">
    <property type="entry name" value="TPR_rpt"/>
</dbReference>
<dbReference type="EMBL" id="CP012154">
    <property type="protein sequence ID" value="AKS42858.1"/>
    <property type="molecule type" value="Genomic_DNA"/>
</dbReference>
<evidence type="ECO:0000256" key="1">
    <source>
        <dbReference type="ARBA" id="ARBA00022679"/>
    </source>
</evidence>
<dbReference type="AlphaFoldDB" id="A0A0K0XYU6"/>
<dbReference type="Gene3D" id="3.30.200.20">
    <property type="entry name" value="Phosphorylase Kinase, domain 1"/>
    <property type="match status" value="1"/>
</dbReference>
<dbReference type="SUPFAM" id="SSF56112">
    <property type="entry name" value="Protein kinase-like (PK-like)"/>
    <property type="match status" value="1"/>
</dbReference>
<keyword evidence="7" id="KW-1185">Reference proteome</keyword>
<reference evidence="6 7" key="1">
    <citation type="submission" date="2015-07" db="EMBL/GenBank/DDBJ databases">
        <authorList>
            <person name="Noorani M."/>
        </authorList>
    </citation>
    <scope>NUCLEOTIDE SEQUENCE [LARGE SCALE GENOMIC DNA]</scope>
    <source>
        <strain evidence="6 7">KCTC 42284</strain>
    </source>
</reference>
<dbReference type="PROSITE" id="PS00107">
    <property type="entry name" value="PROTEIN_KINASE_ATP"/>
    <property type="match status" value="1"/>
</dbReference>
<dbReference type="GO" id="GO:0005524">
    <property type="term" value="F:ATP binding"/>
    <property type="evidence" value="ECO:0007669"/>
    <property type="project" value="UniProtKB-UniRule"/>
</dbReference>
<dbReference type="InterPro" id="IPR011009">
    <property type="entry name" value="Kinase-like_dom_sf"/>
</dbReference>
<organism evidence="6 7">
    <name type="scientific">Wenzhouxiangella marina</name>
    <dbReference type="NCBI Taxonomy" id="1579979"/>
    <lineage>
        <taxon>Bacteria</taxon>
        <taxon>Pseudomonadati</taxon>
        <taxon>Pseudomonadota</taxon>
        <taxon>Gammaproteobacteria</taxon>
        <taxon>Chromatiales</taxon>
        <taxon>Wenzhouxiangellaceae</taxon>
        <taxon>Wenzhouxiangella</taxon>
    </lineage>
</organism>
<dbReference type="SUPFAM" id="SSF48452">
    <property type="entry name" value="TPR-like"/>
    <property type="match status" value="2"/>
</dbReference>
<keyword evidence="4" id="KW-0067">ATP-binding</keyword>
<proteinExistence type="predicted"/>
<feature type="domain" description="Protein kinase" evidence="5">
    <location>
        <begin position="82"/>
        <end position="346"/>
    </location>
</feature>
<evidence type="ECO:0000256" key="3">
    <source>
        <dbReference type="ARBA" id="ARBA00022777"/>
    </source>
</evidence>
<dbReference type="PANTHER" id="PTHR43289:SF34">
    <property type="entry name" value="SERINE_THREONINE-PROTEIN KINASE YBDM-RELATED"/>
    <property type="match status" value="1"/>
</dbReference>
<dbReference type="RefSeq" id="WP_049726387.1">
    <property type="nucleotide sequence ID" value="NZ_CP012154.1"/>
</dbReference>
<evidence type="ECO:0000256" key="4">
    <source>
        <dbReference type="ARBA" id="ARBA00022840"/>
    </source>
</evidence>